<organism evidence="11 12">
    <name type="scientific">Meloidogyne enterolobii</name>
    <name type="common">Root-knot nematode worm</name>
    <name type="synonym">Meloidogyne mayaguensis</name>
    <dbReference type="NCBI Taxonomy" id="390850"/>
    <lineage>
        <taxon>Eukaryota</taxon>
        <taxon>Metazoa</taxon>
        <taxon>Ecdysozoa</taxon>
        <taxon>Nematoda</taxon>
        <taxon>Chromadorea</taxon>
        <taxon>Rhabditida</taxon>
        <taxon>Tylenchina</taxon>
        <taxon>Tylenchomorpha</taxon>
        <taxon>Tylenchoidea</taxon>
        <taxon>Meloidogynidae</taxon>
        <taxon>Meloidogyninae</taxon>
        <taxon>Meloidogyne</taxon>
    </lineage>
</organism>
<dbReference type="Proteomes" id="UP000580250">
    <property type="component" value="Unassembled WGS sequence"/>
</dbReference>
<dbReference type="GO" id="GO:0005886">
    <property type="term" value="C:plasma membrane"/>
    <property type="evidence" value="ECO:0007669"/>
    <property type="project" value="UniProtKB-SubCell"/>
</dbReference>
<feature type="transmembrane region" description="Helical" evidence="9">
    <location>
        <begin position="283"/>
        <end position="302"/>
    </location>
</feature>
<dbReference type="GO" id="GO:0022857">
    <property type="term" value="F:transmembrane transporter activity"/>
    <property type="evidence" value="ECO:0007669"/>
    <property type="project" value="InterPro"/>
</dbReference>
<feature type="compositionally biased region" description="Basic and acidic residues" evidence="8">
    <location>
        <begin position="961"/>
        <end position="970"/>
    </location>
</feature>
<dbReference type="InterPro" id="IPR001036">
    <property type="entry name" value="Acrflvin-R"/>
</dbReference>
<dbReference type="InterPro" id="IPR003392">
    <property type="entry name" value="PTHD_SSD"/>
</dbReference>
<dbReference type="OrthoDB" id="6510177at2759"/>
<evidence type="ECO:0000256" key="9">
    <source>
        <dbReference type="SAM" id="Phobius"/>
    </source>
</evidence>
<feature type="domain" description="SSD" evidence="10">
    <location>
        <begin position="282"/>
        <end position="448"/>
    </location>
</feature>
<accession>A0A6V7X2F9</accession>
<keyword evidence="6 9" id="KW-0472">Membrane</keyword>
<feature type="compositionally biased region" description="Low complexity" evidence="8">
    <location>
        <begin position="933"/>
        <end position="960"/>
    </location>
</feature>
<feature type="transmembrane region" description="Helical" evidence="9">
    <location>
        <begin position="760"/>
        <end position="780"/>
    </location>
</feature>
<dbReference type="InterPro" id="IPR051697">
    <property type="entry name" value="Patched_domain-protein"/>
</dbReference>
<dbReference type="GO" id="GO:0030659">
    <property type="term" value="C:cytoplasmic vesicle membrane"/>
    <property type="evidence" value="ECO:0007669"/>
    <property type="project" value="TreeGrafter"/>
</dbReference>
<feature type="transmembrane region" description="Helical" evidence="9">
    <location>
        <begin position="339"/>
        <end position="362"/>
    </location>
</feature>
<dbReference type="GO" id="GO:0006897">
    <property type="term" value="P:endocytosis"/>
    <property type="evidence" value="ECO:0007669"/>
    <property type="project" value="TreeGrafter"/>
</dbReference>
<evidence type="ECO:0000256" key="6">
    <source>
        <dbReference type="ARBA" id="ARBA00023136"/>
    </source>
</evidence>
<evidence type="ECO:0000256" key="2">
    <source>
        <dbReference type="ARBA" id="ARBA00005585"/>
    </source>
</evidence>
<dbReference type="InterPro" id="IPR000731">
    <property type="entry name" value="SSD"/>
</dbReference>
<comment type="caution">
    <text evidence="11">The sequence shown here is derived from an EMBL/GenBank/DDBJ whole genome shotgun (WGS) entry which is preliminary data.</text>
</comment>
<dbReference type="FunFam" id="1.20.1640.10:FF:000013">
    <property type="entry name" value="PaTched Related family"/>
    <property type="match status" value="1"/>
</dbReference>
<feature type="transmembrane region" description="Helical" evidence="9">
    <location>
        <begin position="420"/>
        <end position="448"/>
    </location>
</feature>
<reference evidence="11 12" key="1">
    <citation type="submission" date="2020-08" db="EMBL/GenBank/DDBJ databases">
        <authorList>
            <person name="Koutsovoulos G."/>
            <person name="Danchin GJ E."/>
        </authorList>
    </citation>
    <scope>NUCLEOTIDE SEQUENCE [LARGE SCALE GENOMIC DNA]</scope>
</reference>
<gene>
    <name evidence="11" type="ORF">MENT_LOCUS46490</name>
</gene>
<dbReference type="AlphaFoldDB" id="A0A6V7X2F9"/>
<evidence type="ECO:0000313" key="11">
    <source>
        <dbReference type="EMBL" id="CAD2193531.1"/>
    </source>
</evidence>
<feature type="transmembrane region" description="Helical" evidence="9">
    <location>
        <begin position="23"/>
        <end position="42"/>
    </location>
</feature>
<proteinExistence type="inferred from homology"/>
<dbReference type="GO" id="GO:0018996">
    <property type="term" value="P:molting cycle, collagen and cuticulin-based cuticle"/>
    <property type="evidence" value="ECO:0007669"/>
    <property type="project" value="TreeGrafter"/>
</dbReference>
<protein>
    <recommendedName>
        <fullName evidence="10">SSD domain-containing protein</fullName>
    </recommendedName>
</protein>
<feature type="transmembrane region" description="Helical" evidence="9">
    <location>
        <begin position="786"/>
        <end position="804"/>
    </location>
</feature>
<evidence type="ECO:0000259" key="10">
    <source>
        <dbReference type="PROSITE" id="PS50156"/>
    </source>
</evidence>
<evidence type="ECO:0000256" key="4">
    <source>
        <dbReference type="ARBA" id="ARBA00022692"/>
    </source>
</evidence>
<dbReference type="Gene3D" id="1.20.1640.10">
    <property type="entry name" value="Multidrug efflux transporter AcrB transmembrane domain"/>
    <property type="match status" value="2"/>
</dbReference>
<dbReference type="SUPFAM" id="SSF82866">
    <property type="entry name" value="Multidrug efflux transporter AcrB transmembrane domain"/>
    <property type="match status" value="2"/>
</dbReference>
<feature type="transmembrane region" description="Helical" evidence="9">
    <location>
        <begin position="314"/>
        <end position="333"/>
    </location>
</feature>
<feature type="region of interest" description="Disordered" evidence="8">
    <location>
        <begin position="923"/>
        <end position="979"/>
    </location>
</feature>
<evidence type="ECO:0000256" key="8">
    <source>
        <dbReference type="SAM" id="MobiDB-lite"/>
    </source>
</evidence>
<dbReference type="PANTHER" id="PTHR10796:SF104">
    <property type="entry name" value="SSD DOMAIN-CONTAINING PROTEIN"/>
    <property type="match status" value="1"/>
</dbReference>
<sequence>MRHPTLLFERGFYLLGYQIGRNFLKIIFTVILVTIIASFGLLRFEEVNNVRTEYSPLNAPSKNEYKIAKYFLKQNGTLDPCYIMSRARDGGNLLRTEHRWLLYNLTRALQQEIHIEKNGRVYGYRNICEPYCELNTAFLAFLKVYDPEQPLTYTYPAVELFGTRAFIGNNIYGVSLKNFTGNEYVKNEKTEMPTQEEQALLLALQRKSGTKKSPTIKLLETFNTAIMPFFLVANYEDKDLLVKWQNAAIDLFEHPPYSNLLKTGMTSDYLVTQEVRRMGAETAPLLATSVVFMIIFVVSTSFRAKREENRFIECFIGCLVPLFAMSTAIGLMAATGYKFQSIIVAALFLVLSVGVDDIFILMRAWHRTNKIFNKNNNFDINGIAKRMALCLEDAGPSITISSLTNVISFAIGAFSDTPAVRTFCIFSALAITICWLYQLVFLSSIICFNENRELINKRGRSKEEENNNENNNNYFFSGQSNNFYSNAASLTIKIHNDVIKFWAWAVTQWVTRILLALFMCCYFFLCWFGIRKLQSNISIDKMALPNSYLHDFQMQFEMALRNMQPISVFVLHPGDMRDLQQLSRIRQLVWDFEHALNSYGQESTFFWLQQYEDFLRFYSNGNDNFDDHEIDPSDEFSSPRFTYTEIPAFFKSAAYFYLSSFVHYNESACRLNRPECINSFFFVTNFHRVIKYHELVPTVNEWRRIAAHYSDMQVYAYSDHTPFVDQTISIDQTVLGSVAAALFCTCIVCMLFIPYFLSVIAAVFSVFSISWGIFGILSMWNIDLDPISMASLLIAIGISVDFTAHISYHYYKAPEGNPRLRMQQALTVIGYPMVQVGVSTIVALLPLLFKQSYLAMVFLKTIIVVVSLGMFHGLVLLPAILTALPLPKQKNKINKNSISGNSIFTINTKLDVVKENNENILSQKWRESRRSSKSNSNFSAGSASSDAGLGSSGGESSKSSTRLDSDSEGNHKRKFKNKMLEKSLEFERNGFDEIFVGF</sequence>
<keyword evidence="7" id="KW-0325">Glycoprotein</keyword>
<evidence type="ECO:0000256" key="7">
    <source>
        <dbReference type="ARBA" id="ARBA00023180"/>
    </source>
</evidence>
<evidence type="ECO:0000256" key="3">
    <source>
        <dbReference type="ARBA" id="ARBA00022475"/>
    </source>
</evidence>
<dbReference type="Pfam" id="PF00873">
    <property type="entry name" value="ACR_tran"/>
    <property type="match status" value="1"/>
</dbReference>
<feature type="transmembrane region" description="Helical" evidence="9">
    <location>
        <begin position="861"/>
        <end position="886"/>
    </location>
</feature>
<dbReference type="PANTHER" id="PTHR10796">
    <property type="entry name" value="PATCHED-RELATED"/>
    <property type="match status" value="1"/>
</dbReference>
<keyword evidence="5 9" id="KW-1133">Transmembrane helix</keyword>
<feature type="transmembrane region" description="Helical" evidence="9">
    <location>
        <begin position="734"/>
        <end position="753"/>
    </location>
</feature>
<keyword evidence="4 9" id="KW-0812">Transmembrane</keyword>
<feature type="transmembrane region" description="Helical" evidence="9">
    <location>
        <begin position="509"/>
        <end position="530"/>
    </location>
</feature>
<evidence type="ECO:0000256" key="5">
    <source>
        <dbReference type="ARBA" id="ARBA00022989"/>
    </source>
</evidence>
<comment type="similarity">
    <text evidence="2">Belongs to the patched family.</text>
</comment>
<comment type="subcellular location">
    <subcellularLocation>
        <location evidence="1">Cell membrane</location>
        <topology evidence="1">Multi-pass membrane protein</topology>
    </subcellularLocation>
</comment>
<dbReference type="PROSITE" id="PS50156">
    <property type="entry name" value="SSD"/>
    <property type="match status" value="1"/>
</dbReference>
<feature type="transmembrane region" description="Helical" evidence="9">
    <location>
        <begin position="825"/>
        <end position="849"/>
    </location>
</feature>
<evidence type="ECO:0000313" key="12">
    <source>
        <dbReference type="Proteomes" id="UP000580250"/>
    </source>
</evidence>
<evidence type="ECO:0000256" key="1">
    <source>
        <dbReference type="ARBA" id="ARBA00004651"/>
    </source>
</evidence>
<dbReference type="Pfam" id="PF02460">
    <property type="entry name" value="Patched"/>
    <property type="match status" value="1"/>
</dbReference>
<dbReference type="EMBL" id="CAJEWN010001038">
    <property type="protein sequence ID" value="CAD2193531.1"/>
    <property type="molecule type" value="Genomic_DNA"/>
</dbReference>
<name>A0A6V7X2F9_MELEN</name>
<keyword evidence="3" id="KW-1003">Cell membrane</keyword>